<name>A0A0E9QVG5_ANGAN</name>
<accession>A0A0E9QVG5</accession>
<dbReference type="EMBL" id="GBXM01088464">
    <property type="protein sequence ID" value="JAH20113.1"/>
    <property type="molecule type" value="Transcribed_RNA"/>
</dbReference>
<protein>
    <submittedName>
        <fullName evidence="1">Uncharacterized protein</fullName>
    </submittedName>
</protein>
<evidence type="ECO:0000313" key="1">
    <source>
        <dbReference type="EMBL" id="JAH20113.1"/>
    </source>
</evidence>
<dbReference type="AlphaFoldDB" id="A0A0E9QVG5"/>
<sequence>MPKTCKISLPVSPVCKLSYIQYLSSGNLWLSKESADQPGQNRCHHHSRVATGLMDTAQLAHSSKQLVNPGMLL</sequence>
<proteinExistence type="predicted"/>
<reference evidence="1" key="1">
    <citation type="submission" date="2014-11" db="EMBL/GenBank/DDBJ databases">
        <authorList>
            <person name="Amaro Gonzalez C."/>
        </authorList>
    </citation>
    <scope>NUCLEOTIDE SEQUENCE</scope>
</reference>
<reference evidence="1" key="2">
    <citation type="journal article" date="2015" name="Fish Shellfish Immunol.">
        <title>Early steps in the European eel (Anguilla anguilla)-Vibrio vulnificus interaction in the gills: Role of the RtxA13 toxin.</title>
        <authorList>
            <person name="Callol A."/>
            <person name="Pajuelo D."/>
            <person name="Ebbesson L."/>
            <person name="Teles M."/>
            <person name="MacKenzie S."/>
            <person name="Amaro C."/>
        </authorList>
    </citation>
    <scope>NUCLEOTIDE SEQUENCE</scope>
</reference>
<organism evidence="1">
    <name type="scientific">Anguilla anguilla</name>
    <name type="common">European freshwater eel</name>
    <name type="synonym">Muraena anguilla</name>
    <dbReference type="NCBI Taxonomy" id="7936"/>
    <lineage>
        <taxon>Eukaryota</taxon>
        <taxon>Metazoa</taxon>
        <taxon>Chordata</taxon>
        <taxon>Craniata</taxon>
        <taxon>Vertebrata</taxon>
        <taxon>Euteleostomi</taxon>
        <taxon>Actinopterygii</taxon>
        <taxon>Neopterygii</taxon>
        <taxon>Teleostei</taxon>
        <taxon>Anguilliformes</taxon>
        <taxon>Anguillidae</taxon>
        <taxon>Anguilla</taxon>
    </lineage>
</organism>